<protein>
    <recommendedName>
        <fullName evidence="4">FLYWCH-type domain-containing protein</fullName>
    </recommendedName>
</protein>
<accession>A0A814H5E5</accession>
<dbReference type="InterPro" id="IPR007588">
    <property type="entry name" value="Znf_FLYWCH"/>
</dbReference>
<feature type="domain" description="FLYWCH-type" evidence="4">
    <location>
        <begin position="7"/>
        <end position="67"/>
    </location>
</feature>
<keyword evidence="6" id="KW-1185">Reference proteome</keyword>
<dbReference type="Gene3D" id="2.20.25.240">
    <property type="match status" value="1"/>
</dbReference>
<dbReference type="Pfam" id="PF04500">
    <property type="entry name" value="FLYWCH"/>
    <property type="match status" value="1"/>
</dbReference>
<dbReference type="GO" id="GO:0008270">
    <property type="term" value="F:zinc ion binding"/>
    <property type="evidence" value="ECO:0007669"/>
    <property type="project" value="UniProtKB-KW"/>
</dbReference>
<gene>
    <name evidence="5" type="ORF">OXX778_LOCUS16651</name>
</gene>
<evidence type="ECO:0000313" key="5">
    <source>
        <dbReference type="EMBL" id="CAF1005983.1"/>
    </source>
</evidence>
<evidence type="ECO:0000256" key="1">
    <source>
        <dbReference type="ARBA" id="ARBA00022723"/>
    </source>
</evidence>
<keyword evidence="1" id="KW-0479">Metal-binding</keyword>
<name>A0A814H5E5_9BILA</name>
<dbReference type="EMBL" id="CAJNOC010004001">
    <property type="protein sequence ID" value="CAF1005983.1"/>
    <property type="molecule type" value="Genomic_DNA"/>
</dbReference>
<keyword evidence="3" id="KW-0862">Zinc</keyword>
<dbReference type="Proteomes" id="UP000663879">
    <property type="component" value="Unassembled WGS sequence"/>
</dbReference>
<evidence type="ECO:0000256" key="2">
    <source>
        <dbReference type="ARBA" id="ARBA00022771"/>
    </source>
</evidence>
<sequence>MQNIKLVPSSHGKSMILVDKFLFIKWTRRDNGSVYWKCIHQYKYKCKASLTSSSLNTDFISSNSIHTEHPEFNSLDVRFGEERLVDMTTYEDWMNQVLPKTTSKLQALEYGSTPNEININDAIFKIKSAWDKVGPIIVANCQKAGSLMFKPSETVEVEDNCDLNLRLDLNQFAYDTSSIKIHQPRYNRNFEINNVGHEQLDIPQ</sequence>
<evidence type="ECO:0000256" key="3">
    <source>
        <dbReference type="ARBA" id="ARBA00022833"/>
    </source>
</evidence>
<evidence type="ECO:0000259" key="4">
    <source>
        <dbReference type="Pfam" id="PF04500"/>
    </source>
</evidence>
<evidence type="ECO:0000313" key="6">
    <source>
        <dbReference type="Proteomes" id="UP000663879"/>
    </source>
</evidence>
<keyword evidence="2" id="KW-0863">Zinc-finger</keyword>
<proteinExistence type="predicted"/>
<dbReference type="AlphaFoldDB" id="A0A814H5E5"/>
<organism evidence="5 6">
    <name type="scientific">Brachionus calyciflorus</name>
    <dbReference type="NCBI Taxonomy" id="104777"/>
    <lineage>
        <taxon>Eukaryota</taxon>
        <taxon>Metazoa</taxon>
        <taxon>Spiralia</taxon>
        <taxon>Gnathifera</taxon>
        <taxon>Rotifera</taxon>
        <taxon>Eurotatoria</taxon>
        <taxon>Monogononta</taxon>
        <taxon>Pseudotrocha</taxon>
        <taxon>Ploima</taxon>
        <taxon>Brachionidae</taxon>
        <taxon>Brachionus</taxon>
    </lineage>
</organism>
<reference evidence="5" key="1">
    <citation type="submission" date="2021-02" db="EMBL/GenBank/DDBJ databases">
        <authorList>
            <person name="Nowell W R."/>
        </authorList>
    </citation>
    <scope>NUCLEOTIDE SEQUENCE</scope>
    <source>
        <strain evidence="5">Ploen Becks lab</strain>
    </source>
</reference>
<comment type="caution">
    <text evidence="5">The sequence shown here is derived from an EMBL/GenBank/DDBJ whole genome shotgun (WGS) entry which is preliminary data.</text>
</comment>